<feature type="transmembrane region" description="Helical" evidence="9">
    <location>
        <begin position="63"/>
        <end position="84"/>
    </location>
</feature>
<dbReference type="GO" id="GO:0005886">
    <property type="term" value="C:plasma membrane"/>
    <property type="evidence" value="ECO:0007669"/>
    <property type="project" value="UniProtKB-SubCell"/>
</dbReference>
<feature type="domain" description="ABC transmembrane type-1" evidence="11">
    <location>
        <begin position="28"/>
        <end position="312"/>
    </location>
</feature>
<comment type="subcellular location">
    <subcellularLocation>
        <location evidence="1">Cell membrane</location>
        <topology evidence="1">Multi-pass membrane protein</topology>
    </subcellularLocation>
</comment>
<dbReference type="SMART" id="SM00382">
    <property type="entry name" value="AAA"/>
    <property type="match status" value="1"/>
</dbReference>
<evidence type="ECO:0000256" key="8">
    <source>
        <dbReference type="ARBA" id="ARBA00023136"/>
    </source>
</evidence>
<dbReference type="InterPro" id="IPR011527">
    <property type="entry name" value="ABC1_TM_dom"/>
</dbReference>
<dbReference type="SUPFAM" id="SSF90123">
    <property type="entry name" value="ABC transporter transmembrane region"/>
    <property type="match status" value="1"/>
</dbReference>
<feature type="transmembrane region" description="Helical" evidence="9">
    <location>
        <begin position="21"/>
        <end position="43"/>
    </location>
</feature>
<reference evidence="12" key="1">
    <citation type="submission" date="2018-06" db="EMBL/GenBank/DDBJ databases">
        <authorList>
            <person name="Zhirakovskaya E."/>
        </authorList>
    </citation>
    <scope>NUCLEOTIDE SEQUENCE</scope>
</reference>
<dbReference type="GO" id="GO:0140359">
    <property type="term" value="F:ABC-type transporter activity"/>
    <property type="evidence" value="ECO:0007669"/>
    <property type="project" value="InterPro"/>
</dbReference>
<protein>
    <submittedName>
        <fullName evidence="12">Heterodimeric efflux ABC transporter, permease/ATP-binding subunit 2</fullName>
    </submittedName>
</protein>
<dbReference type="InterPro" id="IPR003593">
    <property type="entry name" value="AAA+_ATPase"/>
</dbReference>
<dbReference type="PANTHER" id="PTHR24221">
    <property type="entry name" value="ATP-BINDING CASSETTE SUB-FAMILY B"/>
    <property type="match status" value="1"/>
</dbReference>
<keyword evidence="2" id="KW-0813">Transport</keyword>
<dbReference type="AlphaFoldDB" id="A0A3B0SD09"/>
<sequence>MSQESGATWGALRRAFVVAPALRKGLGLTLVLTAIGTALRIVVPFAVQQILDGQLFQDAPIDGGAILLKGGIAGFAMVVSALAARAATIRLTRSAAAGLSDLRVMTFAHLQGLSALHTESERRGALVARITSDPETIARFMEWGGPGLIVGSAQIVLAVGAMMWFDWRLTMVVLVGVGIYAVALLWFQNILRRAHDKVRILVGKSLTAVGESISGLPVIRAFGVEAETADRVRTALDAQFDAEYRTGRLGAFLFSSAEVFAGAINGLVVVVGVALGTQGSLSAGTLVAFLFLINLFVEPIQMLVEVIDQAQSAGSGLRRILGVLDTPSDVPEVSPRDAIVLPEDMLDVSFDGVRFRYPDGEADVLVDVSVCISKGENVAVVGETGSGKTTFAKLVTRLMDTSAGSVRLGGVPVRAIQFADLRSRIAYVPQEGFLFDTTIEANVRYGKLSATRGEIRNAFAELGLTTWIDSLVDGLATEVGERGSQLSAGERQLVALTRAWIAQPSLLVLDEATSAVDPALDVQLRQAMERITRSRTSVTIAHRLSTAEAADRVLVFADGVLVEDGDHTTLLEQQGVYALMHEDWARGTTG</sequence>
<feature type="transmembrane region" description="Helical" evidence="9">
    <location>
        <begin position="147"/>
        <end position="165"/>
    </location>
</feature>
<evidence type="ECO:0000256" key="1">
    <source>
        <dbReference type="ARBA" id="ARBA00004651"/>
    </source>
</evidence>
<dbReference type="GO" id="GO:0034040">
    <property type="term" value="F:ATPase-coupled lipid transmembrane transporter activity"/>
    <property type="evidence" value="ECO:0007669"/>
    <property type="project" value="TreeGrafter"/>
</dbReference>
<dbReference type="Gene3D" id="3.40.50.300">
    <property type="entry name" value="P-loop containing nucleotide triphosphate hydrolases"/>
    <property type="match status" value="1"/>
</dbReference>
<evidence type="ECO:0000256" key="9">
    <source>
        <dbReference type="SAM" id="Phobius"/>
    </source>
</evidence>
<keyword evidence="4 9" id="KW-0812">Transmembrane</keyword>
<dbReference type="InterPro" id="IPR036640">
    <property type="entry name" value="ABC1_TM_sf"/>
</dbReference>
<dbReference type="Pfam" id="PF00664">
    <property type="entry name" value="ABC_membrane"/>
    <property type="match status" value="1"/>
</dbReference>
<dbReference type="EMBL" id="UOEK01000250">
    <property type="protein sequence ID" value="VAW03098.1"/>
    <property type="molecule type" value="Genomic_DNA"/>
</dbReference>
<evidence type="ECO:0000259" key="11">
    <source>
        <dbReference type="PROSITE" id="PS50929"/>
    </source>
</evidence>
<feature type="transmembrane region" description="Helical" evidence="9">
    <location>
        <begin position="249"/>
        <end position="275"/>
    </location>
</feature>
<dbReference type="PANTHER" id="PTHR24221:SF654">
    <property type="entry name" value="ATP-BINDING CASSETTE SUB-FAMILY B MEMBER 6"/>
    <property type="match status" value="1"/>
</dbReference>
<dbReference type="InterPro" id="IPR003439">
    <property type="entry name" value="ABC_transporter-like_ATP-bd"/>
</dbReference>
<evidence type="ECO:0000313" key="12">
    <source>
        <dbReference type="EMBL" id="VAW03098.1"/>
    </source>
</evidence>
<accession>A0A3B0SD09</accession>
<feature type="domain" description="ABC transporter" evidence="10">
    <location>
        <begin position="348"/>
        <end position="583"/>
    </location>
</feature>
<name>A0A3B0SD09_9ZZZZ</name>
<dbReference type="InterPro" id="IPR027417">
    <property type="entry name" value="P-loop_NTPase"/>
</dbReference>
<evidence type="ECO:0000256" key="2">
    <source>
        <dbReference type="ARBA" id="ARBA00022448"/>
    </source>
</evidence>
<gene>
    <name evidence="12" type="ORF">MNBD_ACTINO02-2744</name>
</gene>
<dbReference type="PROSITE" id="PS50929">
    <property type="entry name" value="ABC_TM1F"/>
    <property type="match status" value="1"/>
</dbReference>
<evidence type="ECO:0000256" key="3">
    <source>
        <dbReference type="ARBA" id="ARBA00022475"/>
    </source>
</evidence>
<evidence type="ECO:0000256" key="7">
    <source>
        <dbReference type="ARBA" id="ARBA00022989"/>
    </source>
</evidence>
<evidence type="ECO:0000256" key="4">
    <source>
        <dbReference type="ARBA" id="ARBA00022692"/>
    </source>
</evidence>
<keyword evidence="8 9" id="KW-0472">Membrane</keyword>
<keyword evidence="5" id="KW-0547">Nucleotide-binding</keyword>
<feature type="transmembrane region" description="Helical" evidence="9">
    <location>
        <begin position="281"/>
        <end position="297"/>
    </location>
</feature>
<dbReference type="PROSITE" id="PS50893">
    <property type="entry name" value="ABC_TRANSPORTER_2"/>
    <property type="match status" value="1"/>
</dbReference>
<keyword evidence="6 12" id="KW-0067">ATP-binding</keyword>
<evidence type="ECO:0000256" key="6">
    <source>
        <dbReference type="ARBA" id="ARBA00022840"/>
    </source>
</evidence>
<dbReference type="InterPro" id="IPR039421">
    <property type="entry name" value="Type_1_exporter"/>
</dbReference>
<proteinExistence type="predicted"/>
<dbReference type="Pfam" id="PF00005">
    <property type="entry name" value="ABC_tran"/>
    <property type="match status" value="1"/>
</dbReference>
<dbReference type="Gene3D" id="1.20.1560.10">
    <property type="entry name" value="ABC transporter type 1, transmembrane domain"/>
    <property type="match status" value="1"/>
</dbReference>
<evidence type="ECO:0000256" key="5">
    <source>
        <dbReference type="ARBA" id="ARBA00022741"/>
    </source>
</evidence>
<dbReference type="FunFam" id="3.40.50.300:FF:000221">
    <property type="entry name" value="Multidrug ABC transporter ATP-binding protein"/>
    <property type="match status" value="1"/>
</dbReference>
<dbReference type="GO" id="GO:0005524">
    <property type="term" value="F:ATP binding"/>
    <property type="evidence" value="ECO:0007669"/>
    <property type="project" value="UniProtKB-KW"/>
</dbReference>
<keyword evidence="3" id="KW-1003">Cell membrane</keyword>
<organism evidence="12">
    <name type="scientific">hydrothermal vent metagenome</name>
    <dbReference type="NCBI Taxonomy" id="652676"/>
    <lineage>
        <taxon>unclassified sequences</taxon>
        <taxon>metagenomes</taxon>
        <taxon>ecological metagenomes</taxon>
    </lineage>
</organism>
<evidence type="ECO:0000259" key="10">
    <source>
        <dbReference type="PROSITE" id="PS50893"/>
    </source>
</evidence>
<dbReference type="SUPFAM" id="SSF52540">
    <property type="entry name" value="P-loop containing nucleoside triphosphate hydrolases"/>
    <property type="match status" value="1"/>
</dbReference>
<dbReference type="GO" id="GO:0016887">
    <property type="term" value="F:ATP hydrolysis activity"/>
    <property type="evidence" value="ECO:0007669"/>
    <property type="project" value="InterPro"/>
</dbReference>
<keyword evidence="7 9" id="KW-1133">Transmembrane helix</keyword>
<feature type="transmembrane region" description="Helical" evidence="9">
    <location>
        <begin position="171"/>
        <end position="191"/>
    </location>
</feature>